<protein>
    <submittedName>
        <fullName evidence="2">Uncharacterized protein</fullName>
    </submittedName>
</protein>
<feature type="compositionally biased region" description="Low complexity" evidence="1">
    <location>
        <begin position="839"/>
        <end position="851"/>
    </location>
</feature>
<feature type="region of interest" description="Disordered" evidence="1">
    <location>
        <begin position="891"/>
        <end position="924"/>
    </location>
</feature>
<evidence type="ECO:0000313" key="3">
    <source>
        <dbReference type="Proteomes" id="UP000054248"/>
    </source>
</evidence>
<name>A0A0C3QFJ7_9AGAM</name>
<keyword evidence="3" id="KW-1185">Reference proteome</keyword>
<feature type="compositionally biased region" description="Polar residues" evidence="1">
    <location>
        <begin position="808"/>
        <end position="823"/>
    </location>
</feature>
<reference evidence="3" key="2">
    <citation type="submission" date="2015-01" db="EMBL/GenBank/DDBJ databases">
        <title>Evolutionary Origins and Diversification of the Mycorrhizal Mutualists.</title>
        <authorList>
            <consortium name="DOE Joint Genome Institute"/>
            <consortium name="Mycorrhizal Genomics Consortium"/>
            <person name="Kohler A."/>
            <person name="Kuo A."/>
            <person name="Nagy L.G."/>
            <person name="Floudas D."/>
            <person name="Copeland A."/>
            <person name="Barry K.W."/>
            <person name="Cichocki N."/>
            <person name="Veneault-Fourrey C."/>
            <person name="LaButti K."/>
            <person name="Lindquist E.A."/>
            <person name="Lipzen A."/>
            <person name="Lundell T."/>
            <person name="Morin E."/>
            <person name="Murat C."/>
            <person name="Riley R."/>
            <person name="Ohm R."/>
            <person name="Sun H."/>
            <person name="Tunlid A."/>
            <person name="Henrissat B."/>
            <person name="Grigoriev I.V."/>
            <person name="Hibbett D.S."/>
            <person name="Martin F."/>
        </authorList>
    </citation>
    <scope>NUCLEOTIDE SEQUENCE [LARGE SCALE GENOMIC DNA]</scope>
    <source>
        <strain evidence="3">MUT 4182</strain>
    </source>
</reference>
<organism evidence="2 3">
    <name type="scientific">Tulasnella calospora MUT 4182</name>
    <dbReference type="NCBI Taxonomy" id="1051891"/>
    <lineage>
        <taxon>Eukaryota</taxon>
        <taxon>Fungi</taxon>
        <taxon>Dikarya</taxon>
        <taxon>Basidiomycota</taxon>
        <taxon>Agaricomycotina</taxon>
        <taxon>Agaricomycetes</taxon>
        <taxon>Cantharellales</taxon>
        <taxon>Tulasnellaceae</taxon>
        <taxon>Tulasnella</taxon>
    </lineage>
</organism>
<evidence type="ECO:0000313" key="2">
    <source>
        <dbReference type="EMBL" id="KIO24054.1"/>
    </source>
</evidence>
<dbReference type="HOGENOM" id="CLU_269824_0_0_1"/>
<dbReference type="EMBL" id="KN823069">
    <property type="protein sequence ID" value="KIO24054.1"/>
    <property type="molecule type" value="Genomic_DNA"/>
</dbReference>
<dbReference type="Proteomes" id="UP000054248">
    <property type="component" value="Unassembled WGS sequence"/>
</dbReference>
<feature type="region of interest" description="Disordered" evidence="1">
    <location>
        <begin position="805"/>
        <end position="856"/>
    </location>
</feature>
<dbReference type="OrthoDB" id="2638305at2759"/>
<reference evidence="2 3" key="1">
    <citation type="submission" date="2014-04" db="EMBL/GenBank/DDBJ databases">
        <authorList>
            <consortium name="DOE Joint Genome Institute"/>
            <person name="Kuo A."/>
            <person name="Girlanda M."/>
            <person name="Perotto S."/>
            <person name="Kohler A."/>
            <person name="Nagy L.G."/>
            <person name="Floudas D."/>
            <person name="Copeland A."/>
            <person name="Barry K.W."/>
            <person name="Cichocki N."/>
            <person name="Veneault-Fourrey C."/>
            <person name="LaButti K."/>
            <person name="Lindquist E.A."/>
            <person name="Lipzen A."/>
            <person name="Lundell T."/>
            <person name="Morin E."/>
            <person name="Murat C."/>
            <person name="Sun H."/>
            <person name="Tunlid A."/>
            <person name="Henrissat B."/>
            <person name="Grigoriev I.V."/>
            <person name="Hibbett D.S."/>
            <person name="Martin F."/>
            <person name="Nordberg H.P."/>
            <person name="Cantor M.N."/>
            <person name="Hua S.X."/>
        </authorList>
    </citation>
    <scope>NUCLEOTIDE SEQUENCE [LARGE SCALE GENOMIC DNA]</scope>
    <source>
        <strain evidence="2 3">MUT 4182</strain>
    </source>
</reference>
<feature type="compositionally biased region" description="Polar residues" evidence="1">
    <location>
        <begin position="895"/>
        <end position="904"/>
    </location>
</feature>
<sequence length="1210" mass="136224">MSHFDPLVTLNVICNSLPQRERGAFRKKWNDAVQKRIDSWKSAKSTPSGHQMEFAAHVCQYVKFTYSKVFANGKCDPNLPLYGPRFLPPSPSVLYRNPLSCSQILTRDFYLKPVTIIHELYWPSLLQCPTCTKAKRPEPNLQRQGFTSEGPRTVHGIKEEEYVIGTKIRCQTCASLKEDRIQWSFTSPEFWSSRTYWEIPCEVPHFLHRSAISRDLFNLINEFRLSVPADRLREHIFQLHLLEYHQRRLQYFKLLAKKIGLAARTPNQQLGLGTFFATSAIIKPFSDPSDPEGYNLTTISDEVITSVYKHFAGTRTLDSEQLIRGITCKVLSFDATYKVTKKATISTGSGTRDKAFQTMVTMITEDNLIASWRFTFTELLLEVQAQLLDLRKRFEALGVPLPPQVIVDNCCTVRNKIEEVLPGTKVGQDIFHISMRYTRAVKPTYAQRIPAIGQEIVSALLSATAAVSPNGRAKYRKRDEQATLMEQCFRKWRTIGAFAPAADNVHDMTMQHIWKGCLERCVDDVRSDGSRIENANRGWNGIARAIPGGLEGFLLQAHDWVLRRNIRIAFGSKTETSISPFVGTTFGSHHTSLVSEGTKLWNEIVQTKQLSYPLLPLLKFAAVDEHFGLVTPIDGTFDIKSTADIDYAGFEETLLLEEAAALQHATKLEVDDDPDPLADSRNRIENRISSPEGAPGSSANNEPQKRPRSPSNLQADFDSAARSGKRRRHIVPSAEPEFQDESLMELLPDGQDLSEFLQSEDQVAPATAVSGSVSQRFHPAMPGPSRSPTSASRVVLPELKKQHPYFNQFPSPANQNPFASRSSTPLVTPRVLPRPPAGTTRQPRSRSTSSRLAIQPMGGNFEDVTVRGQPPSLNQAITPAKFLADHMPCPPMPSSHASLSTGQPTIVPEHPRTPPPLASNQPASSAVLSPTQQTFEQLTRLDPRALKFQDNDFFVMMELREKWRWDSRKMSMSDWMQAVQVFNEKRQQNRPSKPMVPIQNKVFQEEFLKVEKTISQRLLENNFRSATSGTETFWRRHCYAVPGFEPAAPPTTRATPGAGPSRVPILSAREVKQKVTLKKDGSERKEQVCQRCRCAKYPGGQTNKQINHKRSECNDGVNSSLNKFVPYPFPSGVIKGKKLDIDALRRKCSTIRPKQVEQQPLSIEEENLLNFYSQNVYEGPDNVTYLAVGKLVVPSSCSLIYFNQQPHIRL</sequence>
<gene>
    <name evidence="2" type="ORF">M407DRAFT_26496</name>
</gene>
<dbReference type="AlphaFoldDB" id="A0A0C3QFJ7"/>
<proteinExistence type="predicted"/>
<feature type="region of interest" description="Disordered" evidence="1">
    <location>
        <begin position="667"/>
        <end position="741"/>
    </location>
</feature>
<evidence type="ECO:0000256" key="1">
    <source>
        <dbReference type="SAM" id="MobiDB-lite"/>
    </source>
</evidence>
<accession>A0A0C3QFJ7</accession>